<dbReference type="RefSeq" id="XP_041540780.1">
    <property type="nucleotide sequence ID" value="XM_041686836.1"/>
</dbReference>
<gene>
    <name evidence="1" type="ORF">AKAW2_30333S</name>
</gene>
<name>A0A7R7W6N3_ASPKA</name>
<keyword evidence="2" id="KW-1185">Reference proteome</keyword>
<dbReference type="EMBL" id="AP024427">
    <property type="protein sequence ID" value="BCR97014.1"/>
    <property type="molecule type" value="Genomic_DNA"/>
</dbReference>
<accession>A0A7R7W6N3</accession>
<reference evidence="1" key="2">
    <citation type="submission" date="2021-02" db="EMBL/GenBank/DDBJ databases">
        <title>Aspergillus luchuensis mut. kawachii IFO 4304 genome sequence.</title>
        <authorList>
            <person name="Mori K."/>
            <person name="Kadooka C."/>
            <person name="Goto M."/>
            <person name="Futagami T."/>
        </authorList>
    </citation>
    <scope>NUCLEOTIDE SEQUENCE</scope>
    <source>
        <strain evidence="1">IFO 4308</strain>
    </source>
</reference>
<reference evidence="1" key="1">
    <citation type="submission" date="2021-01" db="EMBL/GenBank/DDBJ databases">
        <authorList>
            <consortium name="Aspergillus luchuensis mut. kawachii IFO 4304 genome sequencing consortium"/>
            <person name="Kazuki M."/>
            <person name="Futagami T."/>
        </authorList>
    </citation>
    <scope>NUCLEOTIDE SEQUENCE</scope>
    <source>
        <strain evidence="1">IFO 4308</strain>
    </source>
</reference>
<proteinExistence type="predicted"/>
<organism evidence="1 2">
    <name type="scientific">Aspergillus kawachii</name>
    <name type="common">White koji mold</name>
    <name type="synonym">Aspergillus awamori var. kawachi</name>
    <dbReference type="NCBI Taxonomy" id="1069201"/>
    <lineage>
        <taxon>Eukaryota</taxon>
        <taxon>Fungi</taxon>
        <taxon>Dikarya</taxon>
        <taxon>Ascomycota</taxon>
        <taxon>Pezizomycotina</taxon>
        <taxon>Eurotiomycetes</taxon>
        <taxon>Eurotiomycetidae</taxon>
        <taxon>Eurotiales</taxon>
        <taxon>Aspergillaceae</taxon>
        <taxon>Aspergillus</taxon>
        <taxon>Aspergillus subgen. Circumdati</taxon>
    </lineage>
</organism>
<dbReference type="Proteomes" id="UP000661280">
    <property type="component" value="Chromosome 3"/>
</dbReference>
<dbReference type="GeneID" id="64958339"/>
<protein>
    <submittedName>
        <fullName evidence="1">Uncharacterized protein</fullName>
    </submittedName>
</protein>
<sequence>MGLTPPCKILTDVGLKLRIKKRFPISQLYRLPMAALSLRNRGSTIYLAHLVCSPNSTGAFWPEESTRGPPDLQLRRGEKEQWILRAAMAAVISIHEEENNRTQAHLDHSRSRQ</sequence>
<evidence type="ECO:0000313" key="1">
    <source>
        <dbReference type="EMBL" id="BCR97014.1"/>
    </source>
</evidence>
<dbReference type="KEGG" id="aluc:AKAW2_30333S"/>
<dbReference type="AlphaFoldDB" id="A0A7R7W6N3"/>
<evidence type="ECO:0000313" key="2">
    <source>
        <dbReference type="Proteomes" id="UP000661280"/>
    </source>
</evidence>